<organism evidence="2 3">
    <name type="scientific">Candidatus Desulfatibia profunda</name>
    <dbReference type="NCBI Taxonomy" id="2841695"/>
    <lineage>
        <taxon>Bacteria</taxon>
        <taxon>Pseudomonadati</taxon>
        <taxon>Thermodesulfobacteriota</taxon>
        <taxon>Desulfobacteria</taxon>
        <taxon>Desulfobacterales</taxon>
        <taxon>Desulfobacterales incertae sedis</taxon>
        <taxon>Candidatus Desulfatibia</taxon>
    </lineage>
</organism>
<comment type="caution">
    <text evidence="2">The sequence shown here is derived from an EMBL/GenBank/DDBJ whole genome shotgun (WGS) entry which is preliminary data.</text>
</comment>
<accession>A0A8J6TJK1</accession>
<evidence type="ECO:0000256" key="1">
    <source>
        <dbReference type="SAM" id="Phobius"/>
    </source>
</evidence>
<protein>
    <recommendedName>
        <fullName evidence="4">Prepilin-type N-terminal cleavage/methylation domain-containing protein</fullName>
    </recommendedName>
</protein>
<sequence>MNAIKKCTQWSKNEKGVTIIEILMAMCVLAVGILAVIAMQTASARGNSTSSKSTDGLILAVDQIEKLMERAWDHADLDSSGNPHSVTNGQYTVAWNVTDNGVIDNTKTINMTVTWSSWGIQRRISVQYVIPRII</sequence>
<feature type="transmembrane region" description="Helical" evidence="1">
    <location>
        <begin position="20"/>
        <end position="39"/>
    </location>
</feature>
<name>A0A8J6TJK1_9BACT</name>
<keyword evidence="1" id="KW-0812">Transmembrane</keyword>
<dbReference type="EMBL" id="JACNJH010000191">
    <property type="protein sequence ID" value="MBC8362437.1"/>
    <property type="molecule type" value="Genomic_DNA"/>
</dbReference>
<reference evidence="2 3" key="1">
    <citation type="submission" date="2020-08" db="EMBL/GenBank/DDBJ databases">
        <title>Bridging the membrane lipid divide: bacteria of the FCB group superphylum have the potential to synthesize archaeal ether lipids.</title>
        <authorList>
            <person name="Villanueva L."/>
            <person name="Von Meijenfeldt F.A.B."/>
            <person name="Westbye A.B."/>
            <person name="Yadav S."/>
            <person name="Hopmans E.C."/>
            <person name="Dutilh B.E."/>
            <person name="Sinninghe Damste J.S."/>
        </authorList>
    </citation>
    <scope>NUCLEOTIDE SEQUENCE [LARGE SCALE GENOMIC DNA]</scope>
    <source>
        <strain evidence="2">NIOZ-UU30</strain>
    </source>
</reference>
<dbReference type="Proteomes" id="UP000603434">
    <property type="component" value="Unassembled WGS sequence"/>
</dbReference>
<evidence type="ECO:0008006" key="4">
    <source>
        <dbReference type="Google" id="ProtNLM"/>
    </source>
</evidence>
<keyword evidence="1" id="KW-1133">Transmembrane helix</keyword>
<dbReference type="AlphaFoldDB" id="A0A8J6TJK1"/>
<evidence type="ECO:0000313" key="2">
    <source>
        <dbReference type="EMBL" id="MBC8362437.1"/>
    </source>
</evidence>
<proteinExistence type="predicted"/>
<keyword evidence="1" id="KW-0472">Membrane</keyword>
<gene>
    <name evidence="2" type="ORF">H8E23_13685</name>
</gene>
<evidence type="ECO:0000313" key="3">
    <source>
        <dbReference type="Proteomes" id="UP000603434"/>
    </source>
</evidence>